<name>D6AGZ9_STRFL</name>
<reference evidence="2" key="1">
    <citation type="submission" date="2008-10" db="EMBL/GenBank/DDBJ databases">
        <authorList>
            <person name="Molnar K."/>
        </authorList>
    </citation>
    <scope>NUCLEOTIDE SEQUENCE [LARGE SCALE GENOMIC DNA]</scope>
    <source>
        <strain evidence="2">NRRL 15998</strain>
    </source>
</reference>
<dbReference type="EMBL" id="DS999644">
    <property type="protein sequence ID" value="EFE79101.2"/>
    <property type="molecule type" value="Genomic_DNA"/>
</dbReference>
<dbReference type="Proteomes" id="UP000003986">
    <property type="component" value="Unassembled WGS sequence"/>
</dbReference>
<protein>
    <submittedName>
        <fullName evidence="1">Predicted protein</fullName>
    </submittedName>
</protein>
<evidence type="ECO:0000313" key="2">
    <source>
        <dbReference type="Proteomes" id="UP000003986"/>
    </source>
</evidence>
<reference evidence="2" key="2">
    <citation type="submission" date="2008-12" db="EMBL/GenBank/DDBJ databases">
        <title>Annotation of Streptomyces roseosporus strain NRRL 15998.</title>
        <authorList>
            <consortium name="The Broad Institute Genome Sequencing Platform"/>
            <consortium name="Broad Institute Microbial Sequencing Center"/>
            <person name="Fischbach M."/>
            <person name="Ward D."/>
            <person name="Young S."/>
            <person name="Kodira C.D."/>
            <person name="Zeng Q."/>
            <person name="Koehrsen M."/>
            <person name="Godfrey P."/>
            <person name="Alvarado L."/>
            <person name="Berlin A.M."/>
            <person name="Borenstein D."/>
            <person name="Chen Z."/>
            <person name="Engels R."/>
            <person name="Freedman E."/>
            <person name="Gellesch M."/>
            <person name="Goldberg J."/>
            <person name="Griggs A."/>
            <person name="Gujja S."/>
            <person name="Heiman D.I."/>
            <person name="Hepburn T.A."/>
            <person name="Howarth C."/>
            <person name="Jen D."/>
            <person name="Larson L."/>
            <person name="Lewis B."/>
            <person name="Mehta T."/>
            <person name="Park D."/>
            <person name="Pearson M."/>
            <person name="Roberts A."/>
            <person name="Saif S."/>
            <person name="Shea T.D."/>
            <person name="Shenoy N."/>
            <person name="Sisk P."/>
            <person name="Stolte C."/>
            <person name="Sykes S.N."/>
            <person name="Walk T."/>
            <person name="White J."/>
            <person name="Yandava C."/>
            <person name="Straight P."/>
            <person name="Clardy J."/>
            <person name="Hung D."/>
            <person name="Kolter R."/>
            <person name="Mekalanos J."/>
            <person name="Walker S."/>
            <person name="Walsh C.T."/>
            <person name="Wieland B.L.C."/>
            <person name="Ilzarbe M."/>
            <person name="Galagan J."/>
            <person name="Nusbaum C."/>
            <person name="Birren B."/>
        </authorList>
    </citation>
    <scope>NUCLEOTIDE SEQUENCE [LARGE SCALE GENOMIC DNA]</scope>
    <source>
        <strain evidence="2">NRRL 15998</strain>
    </source>
</reference>
<dbReference type="AlphaFoldDB" id="D6AGZ9"/>
<accession>D6AGZ9</accession>
<proteinExistence type="predicted"/>
<evidence type="ECO:0000313" key="1">
    <source>
        <dbReference type="EMBL" id="EFE79101.2"/>
    </source>
</evidence>
<gene>
    <name evidence="1" type="ORF">SSGG_06468</name>
</gene>
<sequence length="46" mass="4870">MHYLGSRPHPALPAMARLSVRPTAEAVLRRVGAGAEAPDSATETAW</sequence>
<organism evidence="1 2">
    <name type="scientific">Streptomyces filamentosus NRRL 15998</name>
    <dbReference type="NCBI Taxonomy" id="457431"/>
    <lineage>
        <taxon>Bacteria</taxon>
        <taxon>Bacillati</taxon>
        <taxon>Actinomycetota</taxon>
        <taxon>Actinomycetes</taxon>
        <taxon>Kitasatosporales</taxon>
        <taxon>Streptomycetaceae</taxon>
        <taxon>Streptomyces</taxon>
    </lineage>
</organism>